<dbReference type="GO" id="GO:0004315">
    <property type="term" value="F:3-oxoacyl-[acyl-carrier-protein] synthase activity"/>
    <property type="evidence" value="ECO:0007669"/>
    <property type="project" value="TreeGrafter"/>
</dbReference>
<dbReference type="InterPro" id="IPR016039">
    <property type="entry name" value="Thiolase-like"/>
</dbReference>
<reference evidence="7" key="1">
    <citation type="submission" date="2016-03" db="EMBL/GenBank/DDBJ databases">
        <title>Co-evolution between Pasteurellaceae and their hosts.</title>
        <authorList>
            <person name="Hansen M.J."/>
            <person name="Bojesen A.M."/>
            <person name="Planet P."/>
        </authorList>
    </citation>
    <scope>NUCLEOTIDE SEQUENCE</scope>
    <source>
        <strain evidence="7">146/S8/89</strain>
    </source>
</reference>
<dbReference type="RefSeq" id="WP_279571951.1">
    <property type="nucleotide sequence ID" value="NZ_LWID01000001.1"/>
</dbReference>
<dbReference type="EMBL" id="LWID01000001">
    <property type="protein sequence ID" value="MDG6894476.1"/>
    <property type="molecule type" value="Genomic_DNA"/>
</dbReference>
<protein>
    <recommendedName>
        <fullName evidence="9">3-oxoacyl-[acyl-carrier-protein] synthase-1</fullName>
    </recommendedName>
</protein>
<evidence type="ECO:0000313" key="8">
    <source>
        <dbReference type="Proteomes" id="UP001155500"/>
    </source>
</evidence>
<proteinExistence type="inferred from homology"/>
<dbReference type="Pfam" id="PF02801">
    <property type="entry name" value="Ketoacyl-synt_C"/>
    <property type="match status" value="1"/>
</dbReference>
<dbReference type="InterPro" id="IPR014030">
    <property type="entry name" value="Ketoacyl_synth_N"/>
</dbReference>
<evidence type="ECO:0000313" key="7">
    <source>
        <dbReference type="EMBL" id="MDG6894476.1"/>
    </source>
</evidence>
<comment type="similarity">
    <text evidence="2 4">Belongs to the thiolase-like superfamily. Beta-ketoacyl-ACP synthases family.</text>
</comment>
<evidence type="ECO:0000256" key="4">
    <source>
        <dbReference type="RuleBase" id="RU003694"/>
    </source>
</evidence>
<gene>
    <name evidence="7" type="ORF">A6A20_02275</name>
</gene>
<dbReference type="SUPFAM" id="SSF53901">
    <property type="entry name" value="Thiolase-like"/>
    <property type="match status" value="1"/>
</dbReference>
<keyword evidence="3 4" id="KW-0808">Transferase</keyword>
<organism evidence="7 8">
    <name type="scientific">Volucribacter amazonae</name>
    <dbReference type="NCBI Taxonomy" id="256731"/>
    <lineage>
        <taxon>Bacteria</taxon>
        <taxon>Pseudomonadati</taxon>
        <taxon>Pseudomonadota</taxon>
        <taxon>Gammaproteobacteria</taxon>
        <taxon>Pasteurellales</taxon>
        <taxon>Pasteurellaceae</taxon>
        <taxon>Volucribacter</taxon>
    </lineage>
</organism>
<feature type="domain" description="Beta-ketoacyl synthase C-terminal" evidence="6">
    <location>
        <begin position="217"/>
        <end position="303"/>
    </location>
</feature>
<sequence>MASYLYASTLLCANKLGKKPAYLFDTHKVLPYFSVFSEDRLRLSQLYQYIEQQLEDCLEQAQWSLQEMNKIPIFLGSTGYVITDCEARYCEDKSLPNPHRLTHISDYLAQKYQTQVFNFATSCTSSAQAIYYASKMLKQNNCQRAIVIGFESFNRLTFEHFHAMGLLAESFDYQPFNCQQEGIILGEGIACIALSQQPNPQFRCELLAEQSLTDNGSLTNINTQFLGELLQNICHIGGIEKAQLNAIKVHGVGGISDQTELEVLQQYYPNIPLLLAKPQLGHCLGASGAMETAWLLQALQQKQKISMLKNSQNLTALETRLANGYYLTYFLGFGGSNLGWLLDWED</sequence>
<dbReference type="Proteomes" id="UP001155500">
    <property type="component" value="Unassembled WGS sequence"/>
</dbReference>
<dbReference type="PANTHER" id="PTHR11712:SF336">
    <property type="entry name" value="3-OXOACYL-[ACYL-CARRIER-PROTEIN] SYNTHASE, MITOCHONDRIAL"/>
    <property type="match status" value="1"/>
</dbReference>
<dbReference type="GO" id="GO:0006633">
    <property type="term" value="P:fatty acid biosynthetic process"/>
    <property type="evidence" value="ECO:0007669"/>
    <property type="project" value="TreeGrafter"/>
</dbReference>
<comment type="pathway">
    <text evidence="1">Lipid metabolism; fatty acid biosynthesis.</text>
</comment>
<keyword evidence="8" id="KW-1185">Reference proteome</keyword>
<dbReference type="Gene3D" id="3.40.47.10">
    <property type="match status" value="1"/>
</dbReference>
<evidence type="ECO:0000256" key="1">
    <source>
        <dbReference type="ARBA" id="ARBA00005194"/>
    </source>
</evidence>
<evidence type="ECO:0000259" key="5">
    <source>
        <dbReference type="Pfam" id="PF00109"/>
    </source>
</evidence>
<dbReference type="PANTHER" id="PTHR11712">
    <property type="entry name" value="POLYKETIDE SYNTHASE-RELATED"/>
    <property type="match status" value="1"/>
</dbReference>
<comment type="caution">
    <text evidence="7">The sequence shown here is derived from an EMBL/GenBank/DDBJ whole genome shotgun (WGS) entry which is preliminary data.</text>
</comment>
<evidence type="ECO:0000259" key="6">
    <source>
        <dbReference type="Pfam" id="PF02801"/>
    </source>
</evidence>
<dbReference type="Pfam" id="PF00109">
    <property type="entry name" value="ketoacyl-synt"/>
    <property type="match status" value="1"/>
</dbReference>
<dbReference type="AlphaFoldDB" id="A0A9X4SPT8"/>
<feature type="domain" description="Beta-ketoacyl synthase-like N-terminal" evidence="5">
    <location>
        <begin position="42"/>
        <end position="196"/>
    </location>
</feature>
<evidence type="ECO:0000256" key="2">
    <source>
        <dbReference type="ARBA" id="ARBA00008467"/>
    </source>
</evidence>
<evidence type="ECO:0000256" key="3">
    <source>
        <dbReference type="ARBA" id="ARBA00022679"/>
    </source>
</evidence>
<name>A0A9X4SPT8_9PAST</name>
<evidence type="ECO:0008006" key="9">
    <source>
        <dbReference type="Google" id="ProtNLM"/>
    </source>
</evidence>
<dbReference type="InterPro" id="IPR000794">
    <property type="entry name" value="Beta-ketoacyl_synthase"/>
</dbReference>
<dbReference type="InterPro" id="IPR014031">
    <property type="entry name" value="Ketoacyl_synth_C"/>
</dbReference>
<accession>A0A9X4SPT8</accession>